<keyword evidence="1" id="KW-0732">Signal</keyword>
<feature type="chain" id="PRO_5045203462" description="PsbP C-terminal domain-containing protein" evidence="1">
    <location>
        <begin position="21"/>
        <end position="177"/>
    </location>
</feature>
<organism evidence="2 3">
    <name type="scientific">Mucilaginibacter rigui</name>
    <dbReference type="NCBI Taxonomy" id="534635"/>
    <lineage>
        <taxon>Bacteria</taxon>
        <taxon>Pseudomonadati</taxon>
        <taxon>Bacteroidota</taxon>
        <taxon>Sphingobacteriia</taxon>
        <taxon>Sphingobacteriales</taxon>
        <taxon>Sphingobacteriaceae</taxon>
        <taxon>Mucilaginibacter</taxon>
    </lineage>
</organism>
<dbReference type="RefSeq" id="WP_191173683.1">
    <property type="nucleotide sequence ID" value="NZ_JACWMW010000001.1"/>
</dbReference>
<evidence type="ECO:0000256" key="1">
    <source>
        <dbReference type="SAM" id="SignalP"/>
    </source>
</evidence>
<feature type="signal peptide" evidence="1">
    <location>
        <begin position="1"/>
        <end position="20"/>
    </location>
</feature>
<proteinExistence type="predicted"/>
<evidence type="ECO:0008006" key="4">
    <source>
        <dbReference type="Google" id="ProtNLM"/>
    </source>
</evidence>
<evidence type="ECO:0000313" key="3">
    <source>
        <dbReference type="Proteomes" id="UP000618754"/>
    </source>
</evidence>
<dbReference type="Proteomes" id="UP000618754">
    <property type="component" value="Unassembled WGS sequence"/>
</dbReference>
<dbReference type="EMBL" id="JACWMW010000001">
    <property type="protein sequence ID" value="MBD1383763.1"/>
    <property type="molecule type" value="Genomic_DNA"/>
</dbReference>
<sequence length="177" mass="19896">MKKIFLTLTISIITAITCQAQLIHTSDFVKVALPDGAYKLNKQQVDALPGQSSLVKMPEALKSPYTYNIHGIILNMNNVNKDSINNNMLKKKRFLDELAGSFKRHGNNTYTSIVKNFNNNHALITNYIINNTGYYEFYVQNAAKTLTLAGKMEYNKADAAKAESLLNDIINNVQFTK</sequence>
<keyword evidence="3" id="KW-1185">Reference proteome</keyword>
<comment type="caution">
    <text evidence="2">The sequence shown here is derived from an EMBL/GenBank/DDBJ whole genome shotgun (WGS) entry which is preliminary data.</text>
</comment>
<protein>
    <recommendedName>
        <fullName evidence="4">PsbP C-terminal domain-containing protein</fullName>
    </recommendedName>
</protein>
<accession>A0ABR7WZJ0</accession>
<gene>
    <name evidence="2" type="ORF">IDJ75_00615</name>
</gene>
<name>A0ABR7WZJ0_9SPHI</name>
<reference evidence="2 3" key="1">
    <citation type="submission" date="2020-09" db="EMBL/GenBank/DDBJ databases">
        <title>Novel species of Mucilaginibacter isolated from a glacier on the Tibetan Plateau.</title>
        <authorList>
            <person name="Liu Q."/>
            <person name="Xin Y.-H."/>
        </authorList>
    </citation>
    <scope>NUCLEOTIDE SEQUENCE [LARGE SCALE GENOMIC DNA]</scope>
    <source>
        <strain evidence="2 3">CGMCC 1.13878</strain>
    </source>
</reference>
<evidence type="ECO:0000313" key="2">
    <source>
        <dbReference type="EMBL" id="MBD1383763.1"/>
    </source>
</evidence>